<dbReference type="InterPro" id="IPR016186">
    <property type="entry name" value="C-type_lectin-like/link_sf"/>
</dbReference>
<accession>A0A443S0K9</accession>
<keyword evidence="3" id="KW-1185">Reference proteome</keyword>
<dbReference type="Proteomes" id="UP000288716">
    <property type="component" value="Unassembled WGS sequence"/>
</dbReference>
<dbReference type="STRING" id="299467.A0A443S0K9"/>
<feature type="domain" description="C-type lectin" evidence="1">
    <location>
        <begin position="18"/>
        <end position="135"/>
    </location>
</feature>
<gene>
    <name evidence="2" type="ORF">B4U80_14189</name>
</gene>
<evidence type="ECO:0000259" key="1">
    <source>
        <dbReference type="PROSITE" id="PS50041"/>
    </source>
</evidence>
<dbReference type="AlphaFoldDB" id="A0A443S0K9"/>
<protein>
    <submittedName>
        <fullName evidence="2">Ladderlectin-like protein</fullName>
    </submittedName>
</protein>
<dbReference type="VEuPathDB" id="VectorBase:LDEU010994"/>
<evidence type="ECO:0000313" key="3">
    <source>
        <dbReference type="Proteomes" id="UP000288716"/>
    </source>
</evidence>
<reference evidence="2 3" key="1">
    <citation type="journal article" date="2018" name="Gigascience">
        <title>Genomes of trombidid mites reveal novel predicted allergens and laterally-transferred genes associated with secondary metabolism.</title>
        <authorList>
            <person name="Dong X."/>
            <person name="Chaisiri K."/>
            <person name="Xia D."/>
            <person name="Armstrong S.D."/>
            <person name="Fang Y."/>
            <person name="Donnelly M.J."/>
            <person name="Kadowaki T."/>
            <person name="McGarry J.W."/>
            <person name="Darby A.C."/>
            <person name="Makepeace B.L."/>
        </authorList>
    </citation>
    <scope>NUCLEOTIDE SEQUENCE [LARGE SCALE GENOMIC DNA]</scope>
    <source>
        <strain evidence="2">UoL-UT</strain>
    </source>
</reference>
<dbReference type="EMBL" id="NCKV01013938">
    <property type="protein sequence ID" value="RWS21046.1"/>
    <property type="molecule type" value="Genomic_DNA"/>
</dbReference>
<dbReference type="InterPro" id="IPR001304">
    <property type="entry name" value="C-type_lectin-like"/>
</dbReference>
<dbReference type="Gene3D" id="3.10.100.10">
    <property type="entry name" value="Mannose-Binding Protein A, subunit A"/>
    <property type="match status" value="1"/>
</dbReference>
<organism evidence="2 3">
    <name type="scientific">Leptotrombidium deliense</name>
    <dbReference type="NCBI Taxonomy" id="299467"/>
    <lineage>
        <taxon>Eukaryota</taxon>
        <taxon>Metazoa</taxon>
        <taxon>Ecdysozoa</taxon>
        <taxon>Arthropoda</taxon>
        <taxon>Chelicerata</taxon>
        <taxon>Arachnida</taxon>
        <taxon>Acari</taxon>
        <taxon>Acariformes</taxon>
        <taxon>Trombidiformes</taxon>
        <taxon>Prostigmata</taxon>
        <taxon>Anystina</taxon>
        <taxon>Parasitengona</taxon>
        <taxon>Trombiculoidea</taxon>
        <taxon>Trombiculidae</taxon>
        <taxon>Leptotrombidium</taxon>
    </lineage>
</organism>
<dbReference type="InterPro" id="IPR016187">
    <property type="entry name" value="CTDL_fold"/>
</dbReference>
<sequence>MLEFTLANYECQNGWYRFGDKCFHVRNEMATFDEFINFCSQIQAKPISIHSTEEQELLKKITQHGNYYWLGGQRSEVDKDLFSWRDRTEFNYQNWNPGEPNQLNETDALCMSANADFNFFWFDDKCDIKRMQICQKSVQLVDNRLSELLNNVTKLIAENNCTETNMVLKRISNIEKQFNKMENKISELHDDIVTIAKQFEDVINMDNKPDTITERSAKGSKDSVNIVKEVSNSDNSVFQNLCNYKN</sequence>
<comment type="caution">
    <text evidence="2">The sequence shown here is derived from an EMBL/GenBank/DDBJ whole genome shotgun (WGS) entry which is preliminary data.</text>
</comment>
<dbReference type="SMART" id="SM00034">
    <property type="entry name" value="CLECT"/>
    <property type="match status" value="1"/>
</dbReference>
<dbReference type="Pfam" id="PF00059">
    <property type="entry name" value="Lectin_C"/>
    <property type="match status" value="1"/>
</dbReference>
<dbReference type="SUPFAM" id="SSF56436">
    <property type="entry name" value="C-type lectin-like"/>
    <property type="match status" value="1"/>
</dbReference>
<dbReference type="OrthoDB" id="6480597at2759"/>
<dbReference type="PANTHER" id="PTHR22803">
    <property type="entry name" value="MANNOSE, PHOSPHOLIPASE, LECTIN RECEPTOR RELATED"/>
    <property type="match status" value="1"/>
</dbReference>
<dbReference type="InterPro" id="IPR050111">
    <property type="entry name" value="C-type_lectin/snaclec_domain"/>
</dbReference>
<proteinExistence type="predicted"/>
<dbReference type="PROSITE" id="PS50041">
    <property type="entry name" value="C_TYPE_LECTIN_2"/>
    <property type="match status" value="1"/>
</dbReference>
<name>A0A443S0K9_9ACAR</name>
<evidence type="ECO:0000313" key="2">
    <source>
        <dbReference type="EMBL" id="RWS21046.1"/>
    </source>
</evidence>